<comment type="caution">
    <text evidence="2">The sequence shown here is derived from an EMBL/GenBank/DDBJ whole genome shotgun (WGS) entry which is preliminary data.</text>
</comment>
<feature type="compositionally biased region" description="Basic and acidic residues" evidence="1">
    <location>
        <begin position="190"/>
        <end position="199"/>
    </location>
</feature>
<feature type="compositionally biased region" description="Basic and acidic residues" evidence="1">
    <location>
        <begin position="267"/>
        <end position="276"/>
    </location>
</feature>
<proteinExistence type="predicted"/>
<feature type="compositionally biased region" description="Polar residues" evidence="1">
    <location>
        <begin position="67"/>
        <end position="80"/>
    </location>
</feature>
<feature type="region of interest" description="Disordered" evidence="1">
    <location>
        <begin position="25"/>
        <end position="108"/>
    </location>
</feature>
<protein>
    <submittedName>
        <fullName evidence="2">Uncharacterized protein</fullName>
    </submittedName>
</protein>
<evidence type="ECO:0000313" key="2">
    <source>
        <dbReference type="EMBL" id="KAK4454346.1"/>
    </source>
</evidence>
<sequence>MLCDTYQFLARGRCELRAERSACSFLPSPHDRREPRCTPPEQAAKRKTQHRNSPWPKPHQDRAINSDAASTIPSALSGQTPAIRGRPKLGSQYTEWPPSPSPPSTCRNPNIAISASSLGYLKIGYGCSAEVLLHAWPVAIYYYGGGPCRRSQTDAGDAANAGDAGETLSRDSCQSPDGELPAAMLSSAKDGSRPHDFALRRHSRGPSLQRDGVERHLRVRMQVHRPSVSSAICPIASLQQGIGREQRKKAGEGRLLPTPKSSPSGEVSERSGETSS</sequence>
<accession>A0AAV9H0U9</accession>
<dbReference type="Proteomes" id="UP001321760">
    <property type="component" value="Unassembled WGS sequence"/>
</dbReference>
<organism evidence="2 3">
    <name type="scientific">Podospora aff. communis PSN243</name>
    <dbReference type="NCBI Taxonomy" id="3040156"/>
    <lineage>
        <taxon>Eukaryota</taxon>
        <taxon>Fungi</taxon>
        <taxon>Dikarya</taxon>
        <taxon>Ascomycota</taxon>
        <taxon>Pezizomycotina</taxon>
        <taxon>Sordariomycetes</taxon>
        <taxon>Sordariomycetidae</taxon>
        <taxon>Sordariales</taxon>
        <taxon>Podosporaceae</taxon>
        <taxon>Podospora</taxon>
    </lineage>
</organism>
<feature type="region of interest" description="Disordered" evidence="1">
    <location>
        <begin position="239"/>
        <end position="276"/>
    </location>
</feature>
<feature type="region of interest" description="Disordered" evidence="1">
    <location>
        <begin position="152"/>
        <end position="213"/>
    </location>
</feature>
<name>A0AAV9H0U9_9PEZI</name>
<dbReference type="EMBL" id="MU865917">
    <property type="protein sequence ID" value="KAK4454346.1"/>
    <property type="molecule type" value="Genomic_DNA"/>
</dbReference>
<dbReference type="AlphaFoldDB" id="A0AAV9H0U9"/>
<evidence type="ECO:0000313" key="3">
    <source>
        <dbReference type="Proteomes" id="UP001321760"/>
    </source>
</evidence>
<reference evidence="2" key="2">
    <citation type="submission" date="2023-05" db="EMBL/GenBank/DDBJ databases">
        <authorList>
            <consortium name="Lawrence Berkeley National Laboratory"/>
            <person name="Steindorff A."/>
            <person name="Hensen N."/>
            <person name="Bonometti L."/>
            <person name="Westerberg I."/>
            <person name="Brannstrom I.O."/>
            <person name="Guillou S."/>
            <person name="Cros-Aarteil S."/>
            <person name="Calhoun S."/>
            <person name="Haridas S."/>
            <person name="Kuo A."/>
            <person name="Mondo S."/>
            <person name="Pangilinan J."/>
            <person name="Riley R."/>
            <person name="Labutti K."/>
            <person name="Andreopoulos B."/>
            <person name="Lipzen A."/>
            <person name="Chen C."/>
            <person name="Yanf M."/>
            <person name="Daum C."/>
            <person name="Ng V."/>
            <person name="Clum A."/>
            <person name="Ohm R."/>
            <person name="Martin F."/>
            <person name="Silar P."/>
            <person name="Natvig D."/>
            <person name="Lalanne C."/>
            <person name="Gautier V."/>
            <person name="Ament-Velasquez S.L."/>
            <person name="Kruys A."/>
            <person name="Hutchinson M.I."/>
            <person name="Powell A.J."/>
            <person name="Barry K."/>
            <person name="Miller A.N."/>
            <person name="Grigoriev I.V."/>
            <person name="Debuchy R."/>
            <person name="Gladieux P."/>
            <person name="Thoren M.H."/>
            <person name="Johannesson H."/>
        </authorList>
    </citation>
    <scope>NUCLEOTIDE SEQUENCE</scope>
    <source>
        <strain evidence="2">PSN243</strain>
    </source>
</reference>
<gene>
    <name evidence="2" type="ORF">QBC34DRAFT_157315</name>
</gene>
<feature type="compositionally biased region" description="Low complexity" evidence="1">
    <location>
        <begin position="154"/>
        <end position="165"/>
    </location>
</feature>
<evidence type="ECO:0000256" key="1">
    <source>
        <dbReference type="SAM" id="MobiDB-lite"/>
    </source>
</evidence>
<keyword evidence="3" id="KW-1185">Reference proteome</keyword>
<reference evidence="2" key="1">
    <citation type="journal article" date="2023" name="Mol. Phylogenet. Evol.">
        <title>Genome-scale phylogeny and comparative genomics of the fungal order Sordariales.</title>
        <authorList>
            <person name="Hensen N."/>
            <person name="Bonometti L."/>
            <person name="Westerberg I."/>
            <person name="Brannstrom I.O."/>
            <person name="Guillou S."/>
            <person name="Cros-Aarteil S."/>
            <person name="Calhoun S."/>
            <person name="Haridas S."/>
            <person name="Kuo A."/>
            <person name="Mondo S."/>
            <person name="Pangilinan J."/>
            <person name="Riley R."/>
            <person name="LaButti K."/>
            <person name="Andreopoulos B."/>
            <person name="Lipzen A."/>
            <person name="Chen C."/>
            <person name="Yan M."/>
            <person name="Daum C."/>
            <person name="Ng V."/>
            <person name="Clum A."/>
            <person name="Steindorff A."/>
            <person name="Ohm R.A."/>
            <person name="Martin F."/>
            <person name="Silar P."/>
            <person name="Natvig D.O."/>
            <person name="Lalanne C."/>
            <person name="Gautier V."/>
            <person name="Ament-Velasquez S.L."/>
            <person name="Kruys A."/>
            <person name="Hutchinson M.I."/>
            <person name="Powell A.J."/>
            <person name="Barry K."/>
            <person name="Miller A.N."/>
            <person name="Grigoriev I.V."/>
            <person name="Debuchy R."/>
            <person name="Gladieux P."/>
            <person name="Hiltunen Thoren M."/>
            <person name="Johannesson H."/>
        </authorList>
    </citation>
    <scope>NUCLEOTIDE SEQUENCE</scope>
    <source>
        <strain evidence="2">PSN243</strain>
    </source>
</reference>